<comment type="caution">
    <text evidence="8">The sequence shown here is derived from an EMBL/GenBank/DDBJ whole genome shotgun (WGS) entry which is preliminary data.</text>
</comment>
<evidence type="ECO:0000256" key="2">
    <source>
        <dbReference type="ARBA" id="ARBA00023125"/>
    </source>
</evidence>
<name>A0AAV7YLC6_9EUKA</name>
<evidence type="ECO:0000256" key="5">
    <source>
        <dbReference type="SAM" id="Coils"/>
    </source>
</evidence>
<dbReference type="InterPro" id="IPR013824">
    <property type="entry name" value="Topo_IA_cen_sub1"/>
</dbReference>
<dbReference type="SMART" id="SM00437">
    <property type="entry name" value="TOP1Ac"/>
    <property type="match status" value="1"/>
</dbReference>
<dbReference type="GO" id="GO:0003917">
    <property type="term" value="F:DNA topoisomerase type I (single strand cut, ATP-independent) activity"/>
    <property type="evidence" value="ECO:0007669"/>
    <property type="project" value="UniProtKB-EC"/>
</dbReference>
<dbReference type="InterPro" id="IPR013825">
    <property type="entry name" value="Topo_IA_cen_sub2"/>
</dbReference>
<feature type="compositionally biased region" description="Acidic residues" evidence="6">
    <location>
        <begin position="756"/>
        <end position="776"/>
    </location>
</feature>
<keyword evidence="2 4" id="KW-0238">DNA-binding</keyword>
<dbReference type="Gene3D" id="2.70.20.10">
    <property type="entry name" value="Topoisomerase I, domain 3"/>
    <property type="match status" value="1"/>
</dbReference>
<dbReference type="Gene3D" id="3.40.50.140">
    <property type="match status" value="1"/>
</dbReference>
<dbReference type="Gene3D" id="1.10.460.10">
    <property type="entry name" value="Topoisomerase I, domain 2"/>
    <property type="match status" value="1"/>
</dbReference>
<dbReference type="PROSITE" id="PS52039">
    <property type="entry name" value="TOPO_IA_2"/>
    <property type="match status" value="1"/>
</dbReference>
<dbReference type="PANTHER" id="PTHR11390:SF21">
    <property type="entry name" value="DNA TOPOISOMERASE 3-ALPHA"/>
    <property type="match status" value="1"/>
</dbReference>
<accession>A0AAV7YLC6</accession>
<evidence type="ECO:0000313" key="9">
    <source>
        <dbReference type="Proteomes" id="UP001146793"/>
    </source>
</evidence>
<dbReference type="Gene3D" id="1.10.290.10">
    <property type="entry name" value="Topoisomerase I, domain 4"/>
    <property type="match status" value="1"/>
</dbReference>
<dbReference type="InterPro" id="IPR000380">
    <property type="entry name" value="Topo_IA"/>
</dbReference>
<comment type="function">
    <text evidence="4">Introduces a single-strand break via transesterification at a target site in duplex DNA. Releases the supercoiling and torsional tension of DNA introduced during the DNA replication and transcription by transiently cleaving and rejoining one strand of the DNA duplex. The scissile phosphodiester is attacked by the catalytic tyrosine of the enzyme, resulting in the formation of a DNA-(5'-phosphotyrosyl)-enzyme intermediate and the expulsion of a 3'-OH DNA strand.</text>
</comment>
<comment type="catalytic activity">
    <reaction evidence="4">
        <text>ATP-independent breakage of single-stranded DNA, followed by passage and rejoining.</text>
        <dbReference type="EC" id="5.6.2.1"/>
    </reaction>
</comment>
<dbReference type="GO" id="GO:0005634">
    <property type="term" value="C:nucleus"/>
    <property type="evidence" value="ECO:0007669"/>
    <property type="project" value="TreeGrafter"/>
</dbReference>
<evidence type="ECO:0000313" key="8">
    <source>
        <dbReference type="EMBL" id="KAJ3429427.1"/>
    </source>
</evidence>
<dbReference type="GO" id="GO:0003677">
    <property type="term" value="F:DNA binding"/>
    <property type="evidence" value="ECO:0007669"/>
    <property type="project" value="UniProtKB-KW"/>
</dbReference>
<gene>
    <name evidence="8" type="ORF">M0812_24774</name>
</gene>
<dbReference type="SUPFAM" id="SSF56712">
    <property type="entry name" value="Prokaryotic type I DNA topoisomerase"/>
    <property type="match status" value="1"/>
</dbReference>
<feature type="domain" description="Topo IA-type catalytic" evidence="7">
    <location>
        <begin position="175"/>
        <end position="602"/>
    </location>
</feature>
<feature type="region of interest" description="Disordered" evidence="6">
    <location>
        <begin position="753"/>
        <end position="815"/>
    </location>
</feature>
<organism evidence="8 9">
    <name type="scientific">Anaeramoeba flamelloides</name>
    <dbReference type="NCBI Taxonomy" id="1746091"/>
    <lineage>
        <taxon>Eukaryota</taxon>
        <taxon>Metamonada</taxon>
        <taxon>Anaeramoebidae</taxon>
        <taxon>Anaeramoeba</taxon>
    </lineage>
</organism>
<feature type="coiled-coil region" evidence="5">
    <location>
        <begin position="824"/>
        <end position="851"/>
    </location>
</feature>
<dbReference type="Pfam" id="PF01131">
    <property type="entry name" value="Topoisom_bac"/>
    <property type="match status" value="1"/>
</dbReference>
<keyword evidence="3 4" id="KW-0413">Isomerase</keyword>
<dbReference type="GO" id="GO:0006265">
    <property type="term" value="P:DNA topological change"/>
    <property type="evidence" value="ECO:0007669"/>
    <property type="project" value="InterPro"/>
</dbReference>
<dbReference type="InterPro" id="IPR013497">
    <property type="entry name" value="Topo_IA_cen"/>
</dbReference>
<evidence type="ECO:0000259" key="7">
    <source>
        <dbReference type="PROSITE" id="PS52039"/>
    </source>
</evidence>
<feature type="compositionally biased region" description="Low complexity" evidence="6">
    <location>
        <begin position="784"/>
        <end position="796"/>
    </location>
</feature>
<dbReference type="Proteomes" id="UP001146793">
    <property type="component" value="Unassembled WGS sequence"/>
</dbReference>
<dbReference type="AlphaFoldDB" id="A0AAV7YLC6"/>
<keyword evidence="1 4" id="KW-0799">Topoisomerase</keyword>
<evidence type="ECO:0000256" key="3">
    <source>
        <dbReference type="ARBA" id="ARBA00023235"/>
    </source>
</evidence>
<dbReference type="InterPro" id="IPR003602">
    <property type="entry name" value="Topo_IA_DNA-bd_dom"/>
</dbReference>
<keyword evidence="5" id="KW-0175">Coiled coil</keyword>
<dbReference type="InterPro" id="IPR023405">
    <property type="entry name" value="Topo_IA_core_domain"/>
</dbReference>
<dbReference type="EC" id="5.6.2.1" evidence="4"/>
<sequence length="872" mass="102791">MNKVDKTRKILLLTSTEQTSNRLTKILGDDLEQPIIKQMQGLRIYNFKKVYKREKRQMMCTTICGPLKIPGFANNYNKNNRRWDRYFKKYIEKRVSQENYSLSQYLIANIHNISFIIFCFHYCPLNEAICQQFVNFVDTLQNKQQNLKYLRMKYHDLNAKHIMENFNKLENFQINQIHYKIHNLKSEFNLRVSKAFTDWQTRFLQKYFRDLRQCKKIFFSPTLLPILKQIVTSYAKQLNFIQEPYYTLNFEQNTLDGPIKFKWKRKRLRDRYVMAILMEKCTIKEAENFLFKAKMTKQTTKDVILERPLPLNLPTLLIKATKYLKLSAKRVLTIAEHLYQEGYISYPRTRTNCFPKDFDFLNLIALQVSNPTYGLYANDLLQENSKIIPRNGTIVDHFLHPIYPTQEGSHLKKDNRLVFDFIAKYFLAACSNDALMSKTTITMMVKEEEFTFSSKKIIAKNFFEIHPYKKWKDIPLPNFMLNVEIVCYKFTLDTIPPKKPTLISEAKLIKVLENQGIGIDCKIVDHLSDLERNNYTTLKNNKYLEPTELGRALIEGYDRIDQQLSSPNHYLEFESALFILANEIIHNNRVINNNGVLPEILNNNLQKYSDFLKKVTQRKRGLLYSFQKNKFTIEKNPNRKQCKDLYRPIFSCTRCGIKKKMSIKLTKDNRLMFGCAGWKDCHTAIYCHDCITKIDVMNEKCSICKTKGLDVVLCNFFFEPGYLPVFLQPSPYKGCPCCDGNLNEFLKRDILKKEEESEESDESDESEESEESDEINDNNALIPQKNSQKQSQSRSQRLTRNRRSGQGSHIFHPFSHSVIDNRLNENSNQTIINLNNNKQNLTSSNHDEQRKRRGQVTLNTNLQKRKYNNSKK</sequence>
<protein>
    <recommendedName>
        <fullName evidence="4">DNA topoisomerase</fullName>
        <ecNumber evidence="4">5.6.2.1</ecNumber>
    </recommendedName>
</protein>
<evidence type="ECO:0000256" key="1">
    <source>
        <dbReference type="ARBA" id="ARBA00023029"/>
    </source>
</evidence>
<reference evidence="8" key="1">
    <citation type="submission" date="2022-08" db="EMBL/GenBank/DDBJ databases">
        <title>Novel sulphate-reducing endosymbionts in the free-living metamonad Anaeramoeba.</title>
        <authorList>
            <person name="Jerlstrom-Hultqvist J."/>
            <person name="Cepicka I."/>
            <person name="Gallot-Lavallee L."/>
            <person name="Salas-Leiva D."/>
            <person name="Curtis B.A."/>
            <person name="Zahonova K."/>
            <person name="Pipaliya S."/>
            <person name="Dacks J."/>
            <person name="Roger A.J."/>
        </authorList>
    </citation>
    <scope>NUCLEOTIDE SEQUENCE</scope>
    <source>
        <strain evidence="8">Busselton2</strain>
    </source>
</reference>
<proteinExistence type="inferred from homology"/>
<evidence type="ECO:0000256" key="6">
    <source>
        <dbReference type="SAM" id="MobiDB-lite"/>
    </source>
</evidence>
<dbReference type="GO" id="GO:0006310">
    <property type="term" value="P:DNA recombination"/>
    <property type="evidence" value="ECO:0007669"/>
    <property type="project" value="TreeGrafter"/>
</dbReference>
<evidence type="ECO:0000256" key="4">
    <source>
        <dbReference type="RuleBase" id="RU362092"/>
    </source>
</evidence>
<comment type="similarity">
    <text evidence="4">Belongs to the type IA topoisomerase family.</text>
</comment>
<dbReference type="EMBL" id="JANTQA010000057">
    <property type="protein sequence ID" value="KAJ3429427.1"/>
    <property type="molecule type" value="Genomic_DNA"/>
</dbReference>
<dbReference type="InterPro" id="IPR013826">
    <property type="entry name" value="Topo_IA_cen_sub3"/>
</dbReference>
<dbReference type="GO" id="GO:0006281">
    <property type="term" value="P:DNA repair"/>
    <property type="evidence" value="ECO:0007669"/>
    <property type="project" value="TreeGrafter"/>
</dbReference>
<dbReference type="PANTHER" id="PTHR11390">
    <property type="entry name" value="PROKARYOTIC DNA TOPOISOMERASE"/>
    <property type="match status" value="1"/>
</dbReference>